<dbReference type="PANTHER" id="PTHR12878:SF0">
    <property type="entry name" value="NADH DEHYDROGENASE [UBIQUINONE] 1 ALPHA SUBCOMPLEX SUBUNIT 2"/>
    <property type="match status" value="1"/>
</dbReference>
<evidence type="ECO:0000259" key="10">
    <source>
        <dbReference type="SMART" id="SM00916"/>
    </source>
</evidence>
<evidence type="ECO:0000256" key="6">
    <source>
        <dbReference type="ARBA" id="ARBA00022792"/>
    </source>
</evidence>
<protein>
    <recommendedName>
        <fullName evidence="10">Ribosomal protein/NADH dehydrogenase domain-containing protein</fullName>
    </recommendedName>
</protein>
<keyword evidence="8" id="KW-0496">Mitochondrion</keyword>
<dbReference type="InterPro" id="IPR016464">
    <property type="entry name" value="NADH_Ub_cplx-1_asu_su-2"/>
</dbReference>
<accession>A0ABR2X1Z4</accession>
<proteinExistence type="inferred from homology"/>
<evidence type="ECO:0000256" key="5">
    <source>
        <dbReference type="ARBA" id="ARBA00022660"/>
    </source>
</evidence>
<evidence type="ECO:0000256" key="2">
    <source>
        <dbReference type="ARBA" id="ARBA00004443"/>
    </source>
</evidence>
<dbReference type="SUPFAM" id="SSF52833">
    <property type="entry name" value="Thioredoxin-like"/>
    <property type="match status" value="1"/>
</dbReference>
<organism evidence="11 12">
    <name type="scientific">Basidiobolus ranarum</name>
    <dbReference type="NCBI Taxonomy" id="34480"/>
    <lineage>
        <taxon>Eukaryota</taxon>
        <taxon>Fungi</taxon>
        <taxon>Fungi incertae sedis</taxon>
        <taxon>Zoopagomycota</taxon>
        <taxon>Entomophthoromycotina</taxon>
        <taxon>Basidiobolomycetes</taxon>
        <taxon>Basidiobolales</taxon>
        <taxon>Basidiobolaceae</taxon>
        <taxon>Basidiobolus</taxon>
    </lineage>
</organism>
<keyword evidence="4" id="KW-0813">Transport</keyword>
<keyword evidence="7" id="KW-0249">Electron transport</keyword>
<evidence type="ECO:0000256" key="1">
    <source>
        <dbReference type="ARBA" id="ARBA00003195"/>
    </source>
</evidence>
<evidence type="ECO:0000256" key="3">
    <source>
        <dbReference type="ARBA" id="ARBA00008939"/>
    </source>
</evidence>
<gene>
    <name evidence="11" type="ORF">K7432_002081</name>
</gene>
<name>A0ABR2X1Z4_9FUNG</name>
<keyword evidence="12" id="KW-1185">Reference proteome</keyword>
<keyword evidence="6" id="KW-0999">Mitochondrion inner membrane</keyword>
<dbReference type="Proteomes" id="UP001479436">
    <property type="component" value="Unassembled WGS sequence"/>
</dbReference>
<dbReference type="Gene3D" id="3.40.30.10">
    <property type="entry name" value="Glutaredoxin"/>
    <property type="match status" value="1"/>
</dbReference>
<keyword evidence="9" id="KW-0472">Membrane</keyword>
<dbReference type="PANTHER" id="PTHR12878">
    <property type="entry name" value="NADH-UBIQUINONE OXIDOREDUCTASE B8 SUBUNIT"/>
    <property type="match status" value="1"/>
</dbReference>
<evidence type="ECO:0000313" key="12">
    <source>
        <dbReference type="Proteomes" id="UP001479436"/>
    </source>
</evidence>
<keyword evidence="5" id="KW-0679">Respiratory chain</keyword>
<comment type="function">
    <text evidence="1">Accessory subunit of the mitochondrial membrane respiratory chain NADH dehydrogenase (Complex I), that is believed not to be involved in catalysis. Complex I functions in the transfer of electrons from NADH to the respiratory chain. The immediate electron acceptor for the enzyme is believed to be ubiquinone.</text>
</comment>
<evidence type="ECO:0000256" key="9">
    <source>
        <dbReference type="ARBA" id="ARBA00023136"/>
    </source>
</evidence>
<reference evidence="11 12" key="1">
    <citation type="submission" date="2023-04" db="EMBL/GenBank/DDBJ databases">
        <title>Genome of Basidiobolus ranarum AG-B5.</title>
        <authorList>
            <person name="Stajich J.E."/>
            <person name="Carter-House D."/>
            <person name="Gryganskyi A."/>
        </authorList>
    </citation>
    <scope>NUCLEOTIDE SEQUENCE [LARGE SCALE GENOMIC DNA]</scope>
    <source>
        <strain evidence="11 12">AG-B5</strain>
    </source>
</reference>
<evidence type="ECO:0000256" key="4">
    <source>
        <dbReference type="ARBA" id="ARBA00022448"/>
    </source>
</evidence>
<dbReference type="InterPro" id="IPR007741">
    <property type="entry name" value="Ribosomal_mL43/mS25/NADH_DH"/>
</dbReference>
<dbReference type="InterPro" id="IPR036249">
    <property type="entry name" value="Thioredoxin-like_sf"/>
</dbReference>
<dbReference type="Pfam" id="PF05047">
    <property type="entry name" value="L51_S25_CI-B8"/>
    <property type="match status" value="1"/>
</dbReference>
<comment type="subcellular location">
    <subcellularLocation>
        <location evidence="2">Mitochondrion inner membrane</location>
        <topology evidence="2">Peripheral membrane protein</topology>
        <orientation evidence="2">Matrix side</orientation>
    </subcellularLocation>
</comment>
<evidence type="ECO:0000313" key="11">
    <source>
        <dbReference type="EMBL" id="KAK9767800.1"/>
    </source>
</evidence>
<dbReference type="EMBL" id="JASJQH010000053">
    <property type="protein sequence ID" value="KAK9767800.1"/>
    <property type="molecule type" value="Genomic_DNA"/>
</dbReference>
<dbReference type="SMART" id="SM00916">
    <property type="entry name" value="L51_S25_CI-B8"/>
    <property type="match status" value="1"/>
</dbReference>
<comment type="caution">
    <text evidence="11">The sequence shown here is derived from an EMBL/GenBank/DDBJ whole genome shotgun (WGS) entry which is preliminary data.</text>
</comment>
<evidence type="ECO:0000256" key="7">
    <source>
        <dbReference type="ARBA" id="ARBA00022982"/>
    </source>
</evidence>
<feature type="domain" description="Ribosomal protein/NADH dehydrogenase" evidence="10">
    <location>
        <begin position="20"/>
        <end position="93"/>
    </location>
</feature>
<sequence>MSWKSQLSKQVKELRIHFCQTSPASNGLREYVAKSYPSLKEANPKLPILIREANGSEARIFARYGLGEEKKLSVNNLPSGEIEKQLQTLVESLATPKV</sequence>
<comment type="similarity">
    <text evidence="3">Belongs to the complex I NDUFA2 subunit family.</text>
</comment>
<dbReference type="PIRSF" id="PIRSF005822">
    <property type="entry name" value="NDUA2"/>
    <property type="match status" value="1"/>
</dbReference>
<evidence type="ECO:0000256" key="8">
    <source>
        <dbReference type="ARBA" id="ARBA00023128"/>
    </source>
</evidence>